<dbReference type="EMBL" id="JBHLWO010000001">
    <property type="protein sequence ID" value="MFC0317721.1"/>
    <property type="molecule type" value="Genomic_DNA"/>
</dbReference>
<evidence type="ECO:0000313" key="1">
    <source>
        <dbReference type="EMBL" id="MFC0317721.1"/>
    </source>
</evidence>
<organism evidence="1 2">
    <name type="scientific">Olivibacter oleidegradans</name>
    <dbReference type="NCBI Taxonomy" id="760123"/>
    <lineage>
        <taxon>Bacteria</taxon>
        <taxon>Pseudomonadati</taxon>
        <taxon>Bacteroidota</taxon>
        <taxon>Sphingobacteriia</taxon>
        <taxon>Sphingobacteriales</taxon>
        <taxon>Sphingobacteriaceae</taxon>
        <taxon>Olivibacter</taxon>
    </lineage>
</organism>
<evidence type="ECO:0008006" key="3">
    <source>
        <dbReference type="Google" id="ProtNLM"/>
    </source>
</evidence>
<evidence type="ECO:0000313" key="2">
    <source>
        <dbReference type="Proteomes" id="UP001589774"/>
    </source>
</evidence>
<name>A0ABV6HFR4_9SPHI</name>
<sequence length="262" mass="29834">MEAEPKSVDVLIKQLKEEFGISASIVDQSATVSNVIVESGVLSIKFYNSLHFDVKHKEEPLLATRQIHLDEDLFLSRNNVVMARIRAALGLANRVYARSTTLVRINKEEALVFQKEHHLQVPLPGKYRYGLLYRDTLMAIAIFSSGRKMRDMAPEHRSFELLRFCNRSGHLVVGGLSKLLKGFATAFHPSDIMTYVDRDWSSGEIYEKLGFHSEGLLPPQRFMVQGTDKIRYYEGCADLGINRDNPVHWVENLGSIKMRQVL</sequence>
<dbReference type="Proteomes" id="UP001589774">
    <property type="component" value="Unassembled WGS sequence"/>
</dbReference>
<keyword evidence="2" id="KW-1185">Reference proteome</keyword>
<proteinExistence type="predicted"/>
<accession>A0ABV6HFR4</accession>
<dbReference type="RefSeq" id="WP_013664908.1">
    <property type="nucleotide sequence ID" value="NZ_JBHLWO010000001.1"/>
</dbReference>
<gene>
    <name evidence="1" type="ORF">ACFFI0_05350</name>
</gene>
<reference evidence="1 2" key="1">
    <citation type="submission" date="2024-09" db="EMBL/GenBank/DDBJ databases">
        <authorList>
            <person name="Sun Q."/>
            <person name="Mori K."/>
        </authorList>
    </citation>
    <scope>NUCLEOTIDE SEQUENCE [LARGE SCALE GENOMIC DNA]</scope>
    <source>
        <strain evidence="1 2">CCM 7765</strain>
    </source>
</reference>
<protein>
    <recommendedName>
        <fullName evidence="3">N-acetyltransferase domain-containing protein</fullName>
    </recommendedName>
</protein>
<comment type="caution">
    <text evidence="1">The sequence shown here is derived from an EMBL/GenBank/DDBJ whole genome shotgun (WGS) entry which is preliminary data.</text>
</comment>